<dbReference type="OMA" id="SIHASMM"/>
<name>A0A8C4MVN1_EQUAS</name>
<evidence type="ECO:0000256" key="1">
    <source>
        <dbReference type="SAM" id="SignalP"/>
    </source>
</evidence>
<proteinExistence type="predicted"/>
<feature type="signal peptide" evidence="1">
    <location>
        <begin position="1"/>
        <end position="23"/>
    </location>
</feature>
<reference evidence="2" key="1">
    <citation type="submission" date="2023-03" db="UniProtKB">
        <authorList>
            <consortium name="Ensembl"/>
        </authorList>
    </citation>
    <scope>IDENTIFICATION</scope>
</reference>
<sequence>MWPWSMGCILPLQASLVSKNALGSSLIVTRNLLASNTCLQKAGTAKVSSVLKGCILGANTSVALEETGCLGANLSWSA</sequence>
<dbReference type="AlphaFoldDB" id="A0A8C4MVN1"/>
<protein>
    <recommendedName>
        <fullName evidence="3">Secreted protein</fullName>
    </recommendedName>
</protein>
<accession>A0A8C4MVN1</accession>
<organism evidence="2">
    <name type="scientific">Equus asinus asinus</name>
    <dbReference type="NCBI Taxonomy" id="83772"/>
    <lineage>
        <taxon>Eukaryota</taxon>
        <taxon>Metazoa</taxon>
        <taxon>Chordata</taxon>
        <taxon>Craniata</taxon>
        <taxon>Vertebrata</taxon>
        <taxon>Euteleostomi</taxon>
        <taxon>Mammalia</taxon>
        <taxon>Eutheria</taxon>
        <taxon>Laurasiatheria</taxon>
        <taxon>Perissodactyla</taxon>
        <taxon>Equidae</taxon>
        <taxon>Equus</taxon>
    </lineage>
</organism>
<feature type="chain" id="PRO_5034254493" description="Secreted protein" evidence="1">
    <location>
        <begin position="24"/>
        <end position="78"/>
    </location>
</feature>
<dbReference type="Ensembl" id="ENSEAST00005035146.1">
    <property type="protein sequence ID" value="ENSEASP00005032275.1"/>
    <property type="gene ID" value="ENSEASG00005022007.1"/>
</dbReference>
<keyword evidence="1" id="KW-0732">Signal</keyword>
<evidence type="ECO:0000313" key="2">
    <source>
        <dbReference type="Ensembl" id="ENSEASP00005032275.1"/>
    </source>
</evidence>
<evidence type="ECO:0008006" key="3">
    <source>
        <dbReference type="Google" id="ProtNLM"/>
    </source>
</evidence>